<evidence type="ECO:0000313" key="9">
    <source>
        <dbReference type="Proteomes" id="UP000664357"/>
    </source>
</evidence>
<evidence type="ECO:0000259" key="6">
    <source>
        <dbReference type="Pfam" id="PF00675"/>
    </source>
</evidence>
<evidence type="ECO:0000256" key="3">
    <source>
        <dbReference type="ARBA" id="ARBA00022801"/>
    </source>
</evidence>
<organism evidence="8 9">
    <name type="scientific">Candidatus Enterococcus ferrettii</name>
    <dbReference type="NCBI Taxonomy" id="2815324"/>
    <lineage>
        <taxon>Bacteria</taxon>
        <taxon>Bacillati</taxon>
        <taxon>Bacillota</taxon>
        <taxon>Bacilli</taxon>
        <taxon>Lactobacillales</taxon>
        <taxon>Enterococcaceae</taxon>
        <taxon>Enterococcus</taxon>
    </lineage>
</organism>
<dbReference type="InterPro" id="IPR007863">
    <property type="entry name" value="Peptidase_M16_C"/>
</dbReference>
<sequence length="430" mass="49359">MDKQVYEKINETLYKEILPNGLTVYLLPKEGYHKTYGLFSTNYGSIDNTFIPRGGEEFVTVPDGIAHFLEHKMFEKEEGDVFQKFGEQGASANAFTSFTRTSYLFSTTDQLELNLATLLNFVQEPYFTEESVQKEQGIIGQEIQMYQDDPNWQQFFGILKNMYPKHPLHIDIAGTIESIAEITAEDLYTCYRTFYHPSNMTLFVVGNLEPKALMDFIRENQAQKEFEAPEPIQRQFPAEALEDIVKVSEQSMPIAMPKSILGVKGVASLPENDKERLIFKLSVDLLLQLLVGNTSQNYLRLYNEGIIDDSFGYEFSLDRSFYFADFGGDTDKPELLAEEVTKILLNFEQDTEINEENLALLKKKMLGKCFQSLNALEYVANQFTQSLFGEWTLFDMPELIQSVQLEDILAAGQLLIKEEAFSRFYMRKEG</sequence>
<reference evidence="8 9" key="2">
    <citation type="submission" date="2024-02" db="EMBL/GenBank/DDBJ databases">
        <title>The Genome Sequence of Enterococcus sp. DIV0159.</title>
        <authorList>
            <person name="Earl A."/>
            <person name="Manson A."/>
            <person name="Gilmore M."/>
            <person name="Sanders J."/>
            <person name="Shea T."/>
            <person name="Howe W."/>
            <person name="Livny J."/>
            <person name="Cuomo C."/>
            <person name="Neafsey D."/>
            <person name="Birren B."/>
        </authorList>
    </citation>
    <scope>NUCLEOTIDE SEQUENCE [LARGE SCALE GENOMIC DNA]</scope>
    <source>
        <strain evidence="8 9">665A</strain>
    </source>
</reference>
<dbReference type="InterPro" id="IPR050626">
    <property type="entry name" value="Peptidase_M16"/>
</dbReference>
<reference evidence="8 9" key="1">
    <citation type="submission" date="2021-03" db="EMBL/GenBank/DDBJ databases">
        <authorList>
            <person name="Gilmore M.S."/>
            <person name="Schwartzman J."/>
            <person name="Van Tyne D."/>
            <person name="Martin M."/>
            <person name="Earl A.M."/>
            <person name="Manson A.L."/>
            <person name="Straub T."/>
            <person name="Salamzade R."/>
            <person name="Saavedra J."/>
            <person name="Lebreton F."/>
            <person name="Prichula J."/>
            <person name="Schaufler K."/>
            <person name="Gaca A."/>
            <person name="Sgardioli B."/>
            <person name="Wagenaar J."/>
            <person name="Strong T."/>
        </authorList>
    </citation>
    <scope>NUCLEOTIDE SEQUENCE [LARGE SCALE GENOMIC DNA]</scope>
    <source>
        <strain evidence="8 9">665A</strain>
    </source>
</reference>
<dbReference type="InterPro" id="IPR011765">
    <property type="entry name" value="Pept_M16_N"/>
</dbReference>
<protein>
    <recommendedName>
        <fullName evidence="10">M16 family peptidase</fullName>
    </recommendedName>
</protein>
<dbReference type="Pfam" id="PF05193">
    <property type="entry name" value="Peptidase_M16_C"/>
    <property type="match status" value="1"/>
</dbReference>
<keyword evidence="5" id="KW-0482">Metalloprotease</keyword>
<name>A0ABV0EN77_9ENTE</name>
<dbReference type="Pfam" id="PF00675">
    <property type="entry name" value="Peptidase_M16"/>
    <property type="match status" value="1"/>
</dbReference>
<dbReference type="SUPFAM" id="SSF63411">
    <property type="entry name" value="LuxS/MPP-like metallohydrolase"/>
    <property type="match status" value="2"/>
</dbReference>
<dbReference type="RefSeq" id="WP_207701397.1">
    <property type="nucleotide sequence ID" value="NZ_JAFREL020000001.1"/>
</dbReference>
<dbReference type="Gene3D" id="3.30.830.10">
    <property type="entry name" value="Metalloenzyme, LuxS/M16 peptidase-like"/>
    <property type="match status" value="2"/>
</dbReference>
<dbReference type="NCBIfam" id="NF047421">
    <property type="entry name" value="YfmH_fam"/>
    <property type="match status" value="1"/>
</dbReference>
<accession>A0ABV0EN77</accession>
<proteinExistence type="inferred from homology"/>
<comment type="similarity">
    <text evidence="1">Belongs to the peptidase M16 family.</text>
</comment>
<comment type="caution">
    <text evidence="8">The sequence shown here is derived from an EMBL/GenBank/DDBJ whole genome shotgun (WGS) entry which is preliminary data.</text>
</comment>
<evidence type="ECO:0000313" key="8">
    <source>
        <dbReference type="EMBL" id="MEO1769302.1"/>
    </source>
</evidence>
<feature type="domain" description="Peptidase M16 N-terminal" evidence="6">
    <location>
        <begin position="64"/>
        <end position="175"/>
    </location>
</feature>
<gene>
    <name evidence="8" type="ORF">JZO67_001253</name>
</gene>
<dbReference type="Proteomes" id="UP000664357">
    <property type="component" value="Unassembled WGS sequence"/>
</dbReference>
<dbReference type="EMBL" id="JAFREL020000001">
    <property type="protein sequence ID" value="MEO1769302.1"/>
    <property type="molecule type" value="Genomic_DNA"/>
</dbReference>
<evidence type="ECO:0000259" key="7">
    <source>
        <dbReference type="Pfam" id="PF05193"/>
    </source>
</evidence>
<evidence type="ECO:0000256" key="1">
    <source>
        <dbReference type="ARBA" id="ARBA00007261"/>
    </source>
</evidence>
<evidence type="ECO:0000256" key="2">
    <source>
        <dbReference type="ARBA" id="ARBA00022670"/>
    </source>
</evidence>
<evidence type="ECO:0000256" key="4">
    <source>
        <dbReference type="ARBA" id="ARBA00022833"/>
    </source>
</evidence>
<keyword evidence="9" id="KW-1185">Reference proteome</keyword>
<keyword evidence="2" id="KW-0645">Protease</keyword>
<evidence type="ECO:0008006" key="10">
    <source>
        <dbReference type="Google" id="ProtNLM"/>
    </source>
</evidence>
<keyword evidence="4" id="KW-0862">Zinc</keyword>
<evidence type="ECO:0000256" key="5">
    <source>
        <dbReference type="ARBA" id="ARBA00023049"/>
    </source>
</evidence>
<dbReference type="InterPro" id="IPR011249">
    <property type="entry name" value="Metalloenz_LuxS/M16"/>
</dbReference>
<feature type="domain" description="Peptidase M16 C-terminal" evidence="7">
    <location>
        <begin position="182"/>
        <end position="364"/>
    </location>
</feature>
<dbReference type="PANTHER" id="PTHR43690:SF17">
    <property type="entry name" value="PROTEIN YHJJ"/>
    <property type="match status" value="1"/>
</dbReference>
<dbReference type="PANTHER" id="PTHR43690">
    <property type="entry name" value="NARDILYSIN"/>
    <property type="match status" value="1"/>
</dbReference>
<keyword evidence="3" id="KW-0378">Hydrolase</keyword>